<keyword evidence="4" id="KW-1185">Reference proteome</keyword>
<keyword evidence="2" id="KW-0732">Signal</keyword>
<organism evidence="3 4">
    <name type="scientific">Clathrospora elynae</name>
    <dbReference type="NCBI Taxonomy" id="706981"/>
    <lineage>
        <taxon>Eukaryota</taxon>
        <taxon>Fungi</taxon>
        <taxon>Dikarya</taxon>
        <taxon>Ascomycota</taxon>
        <taxon>Pezizomycotina</taxon>
        <taxon>Dothideomycetes</taxon>
        <taxon>Pleosporomycetidae</taxon>
        <taxon>Pleosporales</taxon>
        <taxon>Diademaceae</taxon>
        <taxon>Clathrospora</taxon>
    </lineage>
</organism>
<feature type="region of interest" description="Disordered" evidence="1">
    <location>
        <begin position="106"/>
        <end position="144"/>
    </location>
</feature>
<feature type="signal peptide" evidence="2">
    <location>
        <begin position="1"/>
        <end position="17"/>
    </location>
</feature>
<gene>
    <name evidence="3" type="ORF">EJ02DRAFT_434520</name>
</gene>
<feature type="chain" id="PRO_5025378637" evidence="2">
    <location>
        <begin position="18"/>
        <end position="170"/>
    </location>
</feature>
<sequence length="170" mass="16283">MRASIFVSAVAFTVASAQSSSTDPAPQTNYLTETNSLGVVTGMPAVETSIPSQPAAATSQPLAVTSQPPVADIPAVGPGVHTLTLGPGGSVVNGSRTVTVSVNNSTTMVLQPPTSSANPTGSDASGSGASRASGSRTGSGASASSTGAAASVKVAAGSIFGFGAIMAAFL</sequence>
<protein>
    <submittedName>
        <fullName evidence="3">Uncharacterized protein</fullName>
    </submittedName>
</protein>
<reference evidence="3" key="1">
    <citation type="journal article" date="2020" name="Stud. Mycol.">
        <title>101 Dothideomycetes genomes: a test case for predicting lifestyles and emergence of pathogens.</title>
        <authorList>
            <person name="Haridas S."/>
            <person name="Albert R."/>
            <person name="Binder M."/>
            <person name="Bloem J."/>
            <person name="Labutti K."/>
            <person name="Salamov A."/>
            <person name="Andreopoulos B."/>
            <person name="Baker S."/>
            <person name="Barry K."/>
            <person name="Bills G."/>
            <person name="Bluhm B."/>
            <person name="Cannon C."/>
            <person name="Castanera R."/>
            <person name="Culley D."/>
            <person name="Daum C."/>
            <person name="Ezra D."/>
            <person name="Gonzalez J."/>
            <person name="Henrissat B."/>
            <person name="Kuo A."/>
            <person name="Liang C."/>
            <person name="Lipzen A."/>
            <person name="Lutzoni F."/>
            <person name="Magnuson J."/>
            <person name="Mondo S."/>
            <person name="Nolan M."/>
            <person name="Ohm R."/>
            <person name="Pangilinan J."/>
            <person name="Park H.-J."/>
            <person name="Ramirez L."/>
            <person name="Alfaro M."/>
            <person name="Sun H."/>
            <person name="Tritt A."/>
            <person name="Yoshinaga Y."/>
            <person name="Zwiers L.-H."/>
            <person name="Turgeon B."/>
            <person name="Goodwin S."/>
            <person name="Spatafora J."/>
            <person name="Crous P."/>
            <person name="Grigoriev I."/>
        </authorList>
    </citation>
    <scope>NUCLEOTIDE SEQUENCE</scope>
    <source>
        <strain evidence="3">CBS 161.51</strain>
    </source>
</reference>
<dbReference type="OrthoDB" id="5429002at2759"/>
<evidence type="ECO:0000256" key="2">
    <source>
        <dbReference type="SAM" id="SignalP"/>
    </source>
</evidence>
<dbReference type="AlphaFoldDB" id="A0A6A5SQP7"/>
<dbReference type="EMBL" id="ML976042">
    <property type="protein sequence ID" value="KAF1941859.1"/>
    <property type="molecule type" value="Genomic_DNA"/>
</dbReference>
<feature type="compositionally biased region" description="Polar residues" evidence="1">
    <location>
        <begin position="108"/>
        <end position="120"/>
    </location>
</feature>
<evidence type="ECO:0000313" key="4">
    <source>
        <dbReference type="Proteomes" id="UP000800038"/>
    </source>
</evidence>
<dbReference type="Proteomes" id="UP000800038">
    <property type="component" value="Unassembled WGS sequence"/>
</dbReference>
<feature type="compositionally biased region" description="Low complexity" evidence="1">
    <location>
        <begin position="121"/>
        <end position="144"/>
    </location>
</feature>
<proteinExistence type="predicted"/>
<name>A0A6A5SQP7_9PLEO</name>
<evidence type="ECO:0000313" key="3">
    <source>
        <dbReference type="EMBL" id="KAF1941859.1"/>
    </source>
</evidence>
<evidence type="ECO:0000256" key="1">
    <source>
        <dbReference type="SAM" id="MobiDB-lite"/>
    </source>
</evidence>
<accession>A0A6A5SQP7</accession>